<evidence type="ECO:0000313" key="3">
    <source>
        <dbReference type="Proteomes" id="UP001595722"/>
    </source>
</evidence>
<dbReference type="InterPro" id="IPR001584">
    <property type="entry name" value="Integrase_cat-core"/>
</dbReference>
<reference evidence="3" key="1">
    <citation type="journal article" date="2019" name="Int. J. Syst. Evol. Microbiol.">
        <title>The Global Catalogue of Microorganisms (GCM) 10K type strain sequencing project: providing services to taxonomists for standard genome sequencing and annotation.</title>
        <authorList>
            <consortium name="The Broad Institute Genomics Platform"/>
            <consortium name="The Broad Institute Genome Sequencing Center for Infectious Disease"/>
            <person name="Wu L."/>
            <person name="Ma J."/>
        </authorList>
    </citation>
    <scope>NUCLEOTIDE SEQUENCE [LARGE SCALE GENOMIC DNA]</scope>
    <source>
        <strain evidence="3">KCTC 42424</strain>
    </source>
</reference>
<evidence type="ECO:0000259" key="1">
    <source>
        <dbReference type="PROSITE" id="PS50994"/>
    </source>
</evidence>
<comment type="caution">
    <text evidence="2">The sequence shown here is derived from an EMBL/GenBank/DDBJ whole genome shotgun (WGS) entry which is preliminary data.</text>
</comment>
<dbReference type="InterPro" id="IPR036397">
    <property type="entry name" value="RNaseH_sf"/>
</dbReference>
<accession>A0ABV7VNJ4</accession>
<evidence type="ECO:0000313" key="2">
    <source>
        <dbReference type="EMBL" id="MFC3679106.1"/>
    </source>
</evidence>
<dbReference type="SUPFAM" id="SSF53098">
    <property type="entry name" value="Ribonuclease H-like"/>
    <property type="match status" value="1"/>
</dbReference>
<dbReference type="Proteomes" id="UP001595722">
    <property type="component" value="Unassembled WGS sequence"/>
</dbReference>
<dbReference type="InterPro" id="IPR012337">
    <property type="entry name" value="RNaseH-like_sf"/>
</dbReference>
<proteinExistence type="predicted"/>
<dbReference type="Gene3D" id="3.30.420.10">
    <property type="entry name" value="Ribonuclease H-like superfamily/Ribonuclease H"/>
    <property type="match status" value="1"/>
</dbReference>
<feature type="domain" description="Integrase catalytic" evidence="1">
    <location>
        <begin position="429"/>
        <end position="614"/>
    </location>
</feature>
<protein>
    <recommendedName>
        <fullName evidence="1">Integrase catalytic domain-containing protein</fullName>
    </recommendedName>
</protein>
<dbReference type="RefSeq" id="WP_376864753.1">
    <property type="nucleotide sequence ID" value="NZ_JBHRYB010000001.1"/>
</dbReference>
<sequence>MLDSLKFQQYAVRLHGLSPAAIEYLTTTRTSEPSRPVGVFARTNVVSADVSMKMGRTVAAESHTERTVALKFEWDPEVLEYWDQPPSIEILKVNKRGHRRRQQYTSDFLCLSINGPIVVEVKTIDEAESLVKTDPRNWVKTEDGYDYIPAREAYEQQYGLKFKVITVESADHLVAENIRILNAARTAEQYEPILGLRVNELLADQSVWRLDELKAELLQADYTSVIQMIDSGVLAFDMASASLAFPDQCYVASTPALLSNFNQNDPEDLLGEDADPISTTLMPTGRTAKRALERLRRIESGESSSSVRRWKKQILEGRKKGLNALQALVDADRNIMGRRSKLKKEVREFLNDFIENECLSMRTESLIQMYYEYCAQVKTAEYKHKPVSTQTFYNRVAQISPERVGEAKGGKRMSLAMAPPTDPKKRHIAPTLPWMKAGVDHYNVDISLVVYEDSETIYTARPWLTIMRDVATDKVLAFSISLEAPSRRSCAKLIRDCVRRHGKLPREILVDHGADLTSVYFRSLLAHYHVTHSLRPSGSARVGSDVERFFRQFIEEHLSQRPGFIAGIKNLRAIDRKKAPEKAAILTVEDLYTELSAYLIYQSEKPIGTAAQSSSVVYEDTLKRFPFIPIPVELDQEFILATSVDAGSYRVDQQRGIHVRDLHYSCPELQLLRGVKTRTDIRIDPENPYMIFVLIQGCWFPARNTKNYRYKAKSIEQKVAEGVLVYECSTFRRSIKMEKGIGYRDVLNQKDQELERRLEASEEFYRQEKPDVFQPVQRMQEDDVFIVRDLKTEDW</sequence>
<name>A0ABV7VNJ4_9GAMM</name>
<dbReference type="EMBL" id="JBHRYB010000001">
    <property type="protein sequence ID" value="MFC3679106.1"/>
    <property type="molecule type" value="Genomic_DNA"/>
</dbReference>
<keyword evidence="3" id="KW-1185">Reference proteome</keyword>
<organism evidence="2 3">
    <name type="scientific">Bacterioplanoides pacificum</name>
    <dbReference type="NCBI Taxonomy" id="1171596"/>
    <lineage>
        <taxon>Bacteria</taxon>
        <taxon>Pseudomonadati</taxon>
        <taxon>Pseudomonadota</taxon>
        <taxon>Gammaproteobacteria</taxon>
        <taxon>Oceanospirillales</taxon>
        <taxon>Oceanospirillaceae</taxon>
        <taxon>Bacterioplanoides</taxon>
    </lineage>
</organism>
<dbReference type="PROSITE" id="PS50994">
    <property type="entry name" value="INTEGRASE"/>
    <property type="match status" value="1"/>
</dbReference>
<gene>
    <name evidence="2" type="ORF">ACFOMG_03140</name>
</gene>